<dbReference type="KEGG" id="knv:Pan216_53820"/>
<feature type="binding site" evidence="8">
    <location>
        <begin position="346"/>
        <end position="350"/>
    </location>
    <ligand>
        <name>NADP(+)</name>
        <dbReference type="ChEBI" id="CHEBI:58349"/>
    </ligand>
</feature>
<accession>A0A518BBZ0</accession>
<dbReference type="GO" id="GO:0050661">
    <property type="term" value="F:NADP binding"/>
    <property type="evidence" value="ECO:0007669"/>
    <property type="project" value="InterPro"/>
</dbReference>
<dbReference type="Gene3D" id="3.40.50.720">
    <property type="entry name" value="NAD(P)-binding Rossmann-like Domain"/>
    <property type="match status" value="1"/>
</dbReference>
<dbReference type="InterPro" id="IPR022893">
    <property type="entry name" value="Shikimate_DH_fam"/>
</dbReference>
<dbReference type="EC" id="1.1.1.25" evidence="8"/>
<evidence type="ECO:0000256" key="5">
    <source>
        <dbReference type="ARBA" id="ARBA00023141"/>
    </source>
</evidence>
<dbReference type="EC" id="4.2.1.10" evidence="7"/>
<dbReference type="GO" id="GO:0003855">
    <property type="term" value="F:3-dehydroquinate dehydratase activity"/>
    <property type="evidence" value="ECO:0007669"/>
    <property type="project" value="UniProtKB-UniRule"/>
</dbReference>
<dbReference type="Gene3D" id="3.40.50.10860">
    <property type="entry name" value="Leucine Dehydrogenase, chain A, domain 1"/>
    <property type="match status" value="1"/>
</dbReference>
<dbReference type="HAMAP" id="MF_00214">
    <property type="entry name" value="AroD"/>
    <property type="match status" value="1"/>
</dbReference>
<feature type="binding site" evidence="8">
    <location>
        <position position="280"/>
    </location>
    <ligand>
        <name>shikimate</name>
        <dbReference type="ChEBI" id="CHEBI:36208"/>
    </ligand>
</feature>
<feature type="active site" description="Proton acceptor" evidence="8">
    <location>
        <position position="284"/>
    </location>
</feature>
<dbReference type="PANTHER" id="PTHR21089:SF1">
    <property type="entry name" value="BIFUNCTIONAL 3-DEHYDROQUINATE DEHYDRATASE_SHIKIMATE DEHYDROGENASE, CHLOROPLASTIC"/>
    <property type="match status" value="1"/>
</dbReference>
<dbReference type="RefSeq" id="WP_145262748.1">
    <property type="nucleotide sequence ID" value="NZ_CP036279.1"/>
</dbReference>
<dbReference type="InterPro" id="IPR013785">
    <property type="entry name" value="Aldolase_TIM"/>
</dbReference>
<comment type="catalytic activity">
    <reaction evidence="7">
        <text>3-dehydroquinate = 3-dehydroshikimate + H2O</text>
        <dbReference type="Rhea" id="RHEA:21096"/>
        <dbReference type="ChEBI" id="CHEBI:15377"/>
        <dbReference type="ChEBI" id="CHEBI:16630"/>
        <dbReference type="ChEBI" id="CHEBI:32364"/>
        <dbReference type="EC" id="4.2.1.10"/>
    </reaction>
</comment>
<comment type="pathway">
    <text evidence="7">Metabolic intermediate biosynthesis; chorismate biosynthesis; chorismate from D-erythrose 4-phosphate and phosphoenolpyruvate: step 3/7.</text>
</comment>
<evidence type="ECO:0000259" key="9">
    <source>
        <dbReference type="Pfam" id="PF01488"/>
    </source>
</evidence>
<evidence type="ECO:0000256" key="6">
    <source>
        <dbReference type="ARBA" id="ARBA00049442"/>
    </source>
</evidence>
<keyword evidence="13" id="KW-1185">Reference proteome</keyword>
<dbReference type="CDD" id="cd01065">
    <property type="entry name" value="NAD_bind_Shikimate_DH"/>
    <property type="match status" value="1"/>
</dbReference>
<feature type="binding site" evidence="7">
    <location>
        <begin position="32"/>
        <end position="34"/>
    </location>
    <ligand>
        <name>3-dehydroquinate</name>
        <dbReference type="ChEBI" id="CHEBI:32364"/>
    </ligand>
</feature>
<dbReference type="InterPro" id="IPR013708">
    <property type="entry name" value="Shikimate_DH-bd_N"/>
</dbReference>
<name>A0A518BBZ0_9BACT</name>
<dbReference type="InterPro" id="IPR041121">
    <property type="entry name" value="SDH_C"/>
</dbReference>
<gene>
    <name evidence="8 12" type="primary">aroE</name>
    <name evidence="7" type="synonym">aroD</name>
    <name evidence="12" type="ORF">Pan216_53820</name>
</gene>
<dbReference type="InterPro" id="IPR011342">
    <property type="entry name" value="Shikimate_DH"/>
</dbReference>
<feature type="binding site" evidence="7">
    <location>
        <position position="7"/>
    </location>
    <ligand>
        <name>3-dehydroquinate</name>
        <dbReference type="ChEBI" id="CHEBI:32364"/>
    </ligand>
</feature>
<dbReference type="Pfam" id="PF18317">
    <property type="entry name" value="SDH_C"/>
    <property type="match status" value="1"/>
</dbReference>
<dbReference type="EMBL" id="CP036279">
    <property type="protein sequence ID" value="QDU64492.1"/>
    <property type="molecule type" value="Genomic_DNA"/>
</dbReference>
<dbReference type="Pfam" id="PF01487">
    <property type="entry name" value="DHquinase_I"/>
    <property type="match status" value="1"/>
</dbReference>
<dbReference type="OrthoDB" id="9792692at2"/>
<dbReference type="CDD" id="cd00502">
    <property type="entry name" value="DHQase_I"/>
    <property type="match status" value="1"/>
</dbReference>
<dbReference type="Proteomes" id="UP000317093">
    <property type="component" value="Chromosome"/>
</dbReference>
<evidence type="ECO:0000256" key="1">
    <source>
        <dbReference type="ARBA" id="ARBA00004871"/>
    </source>
</evidence>
<dbReference type="NCBIfam" id="TIGR00507">
    <property type="entry name" value="aroE"/>
    <property type="match status" value="1"/>
</dbReference>
<feature type="binding site" evidence="7">
    <location>
        <position position="60"/>
    </location>
    <ligand>
        <name>3-dehydroquinate</name>
        <dbReference type="ChEBI" id="CHEBI:32364"/>
    </ligand>
</feature>
<evidence type="ECO:0000313" key="12">
    <source>
        <dbReference type="EMBL" id="QDU64492.1"/>
    </source>
</evidence>
<feature type="binding site" evidence="8">
    <location>
        <position position="320"/>
    </location>
    <ligand>
        <name>shikimate</name>
        <dbReference type="ChEBI" id="CHEBI:36208"/>
    </ligand>
</feature>
<dbReference type="GO" id="GO:0009073">
    <property type="term" value="P:aromatic amino acid family biosynthetic process"/>
    <property type="evidence" value="ECO:0007669"/>
    <property type="project" value="UniProtKB-KW"/>
</dbReference>
<dbReference type="GO" id="GO:0004764">
    <property type="term" value="F:shikimate 3-dehydrogenase (NADP+) activity"/>
    <property type="evidence" value="ECO:0007669"/>
    <property type="project" value="UniProtKB-UniRule"/>
</dbReference>
<comment type="pathway">
    <text evidence="1 8">Metabolic intermediate biosynthesis; chorismate biosynthesis; chorismate from D-erythrose 4-phosphate and phosphoenolpyruvate: step 4/7.</text>
</comment>
<dbReference type="SUPFAM" id="SSF51569">
    <property type="entry name" value="Aldolase"/>
    <property type="match status" value="1"/>
</dbReference>
<evidence type="ECO:0000256" key="8">
    <source>
        <dbReference type="HAMAP-Rule" id="MF_00222"/>
    </source>
</evidence>
<dbReference type="UniPathway" id="UPA00053">
    <property type="reaction ID" value="UER00086"/>
</dbReference>
<dbReference type="InterPro" id="IPR046346">
    <property type="entry name" value="Aminoacid_DH-like_N_sf"/>
</dbReference>
<feature type="binding site" evidence="8">
    <location>
        <begin position="233"/>
        <end position="235"/>
    </location>
    <ligand>
        <name>shikimate</name>
        <dbReference type="ChEBI" id="CHEBI:36208"/>
    </ligand>
</feature>
<evidence type="ECO:0000256" key="3">
    <source>
        <dbReference type="ARBA" id="ARBA00022857"/>
    </source>
</evidence>
<dbReference type="InterPro" id="IPR001381">
    <property type="entry name" value="DHquinase_I"/>
</dbReference>
<dbReference type="Gene3D" id="3.20.20.70">
    <property type="entry name" value="Aldolase class I"/>
    <property type="match status" value="1"/>
</dbReference>
<feature type="binding site" evidence="8">
    <location>
        <position position="461"/>
    </location>
    <ligand>
        <name>shikimate</name>
        <dbReference type="ChEBI" id="CHEBI:36208"/>
    </ligand>
</feature>
<dbReference type="AlphaFoldDB" id="A0A518BBZ0"/>
<evidence type="ECO:0000313" key="13">
    <source>
        <dbReference type="Proteomes" id="UP000317093"/>
    </source>
</evidence>
<feature type="active site" description="Schiff-base intermediate with substrate" evidence="7">
    <location>
        <position position="138"/>
    </location>
</feature>
<dbReference type="Pfam" id="PF08501">
    <property type="entry name" value="Shikimate_dh_N"/>
    <property type="match status" value="1"/>
</dbReference>
<dbReference type="GO" id="GO:0008652">
    <property type="term" value="P:amino acid biosynthetic process"/>
    <property type="evidence" value="ECO:0007669"/>
    <property type="project" value="UniProtKB-KW"/>
</dbReference>
<keyword evidence="2 7" id="KW-0028">Amino-acid biosynthesis</keyword>
<dbReference type="Pfam" id="PF01488">
    <property type="entry name" value="Shikimate_DH"/>
    <property type="match status" value="1"/>
</dbReference>
<feature type="binding site" evidence="7">
    <location>
        <position position="176"/>
    </location>
    <ligand>
        <name>3-dehydroquinate</name>
        <dbReference type="ChEBI" id="CHEBI:32364"/>
    </ligand>
</feature>
<comment type="function">
    <text evidence="8">Involved in the biosynthesis of the chorismate, which leads to the biosynthesis of aromatic amino acids. Catalyzes the reversible NADPH linked reduction of 3-dehydroshikimate (DHSA) to yield shikimate (SA).</text>
</comment>
<reference evidence="12 13" key="1">
    <citation type="submission" date="2019-02" db="EMBL/GenBank/DDBJ databases">
        <title>Deep-cultivation of Planctomycetes and their phenomic and genomic characterization uncovers novel biology.</title>
        <authorList>
            <person name="Wiegand S."/>
            <person name="Jogler M."/>
            <person name="Boedeker C."/>
            <person name="Pinto D."/>
            <person name="Vollmers J."/>
            <person name="Rivas-Marin E."/>
            <person name="Kohn T."/>
            <person name="Peeters S.H."/>
            <person name="Heuer A."/>
            <person name="Rast P."/>
            <person name="Oberbeckmann S."/>
            <person name="Bunk B."/>
            <person name="Jeske O."/>
            <person name="Meyerdierks A."/>
            <person name="Storesund J.E."/>
            <person name="Kallscheuer N."/>
            <person name="Luecker S."/>
            <person name="Lage O.M."/>
            <person name="Pohl T."/>
            <person name="Merkel B.J."/>
            <person name="Hornburger P."/>
            <person name="Mueller R.-W."/>
            <person name="Bruemmer F."/>
            <person name="Labrenz M."/>
            <person name="Spormann A.M."/>
            <person name="Op den Camp H."/>
            <person name="Overmann J."/>
            <person name="Amann R."/>
            <person name="Jetten M.S.M."/>
            <person name="Mascher T."/>
            <person name="Medema M.H."/>
            <person name="Devos D.P."/>
            <person name="Kaster A.-K."/>
            <person name="Ovreas L."/>
            <person name="Rohde M."/>
            <person name="Galperin M.Y."/>
            <person name="Jogler C."/>
        </authorList>
    </citation>
    <scope>NUCLEOTIDE SEQUENCE [LARGE SCALE GENOMIC DNA]</scope>
    <source>
        <strain evidence="12 13">Pan216</strain>
    </source>
</reference>
<feature type="binding site" evidence="8">
    <location>
        <position position="431"/>
    </location>
    <ligand>
        <name>NADP(+)</name>
        <dbReference type="ChEBI" id="CHEBI:58349"/>
    </ligand>
</feature>
<keyword evidence="7" id="KW-0456">Lyase</keyword>
<feature type="active site" description="Proton donor/acceptor" evidence="7">
    <location>
        <position position="113"/>
    </location>
</feature>
<dbReference type="InterPro" id="IPR036291">
    <property type="entry name" value="NAD(P)-bd_dom_sf"/>
</dbReference>
<feature type="domain" description="Shikimate dehydrogenase substrate binding N-terminal" evidence="10">
    <location>
        <begin position="225"/>
        <end position="306"/>
    </location>
</feature>
<keyword evidence="3 8" id="KW-0521">NADP</keyword>
<dbReference type="GO" id="GO:0019632">
    <property type="term" value="P:shikimate metabolic process"/>
    <property type="evidence" value="ECO:0007669"/>
    <property type="project" value="InterPro"/>
</dbReference>
<dbReference type="SUPFAM" id="SSF53223">
    <property type="entry name" value="Aminoacid dehydrogenase-like, N-terminal domain"/>
    <property type="match status" value="1"/>
</dbReference>
<dbReference type="PANTHER" id="PTHR21089">
    <property type="entry name" value="SHIKIMATE DEHYDROGENASE"/>
    <property type="match status" value="1"/>
</dbReference>
<feature type="binding site" evidence="8">
    <location>
        <position position="433"/>
    </location>
    <ligand>
        <name>shikimate</name>
        <dbReference type="ChEBI" id="CHEBI:36208"/>
    </ligand>
</feature>
<dbReference type="InterPro" id="IPR006151">
    <property type="entry name" value="Shikm_DH/Glu-tRNA_Rdtase"/>
</dbReference>
<evidence type="ECO:0000256" key="2">
    <source>
        <dbReference type="ARBA" id="ARBA00022605"/>
    </source>
</evidence>
<organism evidence="12 13">
    <name type="scientific">Kolteria novifilia</name>
    <dbReference type="NCBI Taxonomy" id="2527975"/>
    <lineage>
        <taxon>Bacteria</taxon>
        <taxon>Pseudomonadati</taxon>
        <taxon>Planctomycetota</taxon>
        <taxon>Planctomycetia</taxon>
        <taxon>Kolteriales</taxon>
        <taxon>Kolteriaceae</taxon>
        <taxon>Kolteria</taxon>
    </lineage>
</organism>
<comment type="subunit">
    <text evidence="7">Homodimer.</text>
</comment>
<evidence type="ECO:0000256" key="4">
    <source>
        <dbReference type="ARBA" id="ARBA00023002"/>
    </source>
</evidence>
<comment type="catalytic activity">
    <reaction evidence="6 8">
        <text>shikimate + NADP(+) = 3-dehydroshikimate + NADPH + H(+)</text>
        <dbReference type="Rhea" id="RHEA:17737"/>
        <dbReference type="ChEBI" id="CHEBI:15378"/>
        <dbReference type="ChEBI" id="CHEBI:16630"/>
        <dbReference type="ChEBI" id="CHEBI:36208"/>
        <dbReference type="ChEBI" id="CHEBI:57783"/>
        <dbReference type="ChEBI" id="CHEBI:58349"/>
        <dbReference type="EC" id="1.1.1.25"/>
    </reaction>
</comment>
<keyword evidence="5 7" id="KW-0057">Aromatic amino acid biosynthesis</keyword>
<dbReference type="SUPFAM" id="SSF51735">
    <property type="entry name" value="NAD(P)-binding Rossmann-fold domains"/>
    <property type="match status" value="1"/>
</dbReference>
<comment type="caution">
    <text evidence="7">Lacks conserved residue(s) required for the propagation of feature annotation.</text>
</comment>
<evidence type="ECO:0000259" key="10">
    <source>
        <dbReference type="Pfam" id="PF08501"/>
    </source>
</evidence>
<dbReference type="GO" id="GO:0005829">
    <property type="term" value="C:cytosol"/>
    <property type="evidence" value="ECO:0007669"/>
    <property type="project" value="TreeGrafter"/>
</dbReference>
<proteinExistence type="inferred from homology"/>
<feature type="binding site" evidence="8">
    <location>
        <position position="454"/>
    </location>
    <ligand>
        <name>NADP(+)</name>
        <dbReference type="ChEBI" id="CHEBI:58349"/>
    </ligand>
</feature>
<keyword evidence="7" id="KW-0704">Schiff base</keyword>
<feature type="binding site" evidence="8">
    <location>
        <begin position="369"/>
        <end position="374"/>
    </location>
    <ligand>
        <name>NADP(+)</name>
        <dbReference type="ChEBI" id="CHEBI:58349"/>
    </ligand>
</feature>
<feature type="domain" description="SDH C-terminal" evidence="11">
    <location>
        <begin position="454"/>
        <end position="484"/>
    </location>
</feature>
<sequence>MGDICVSVAEKSREALLEQLRRLPERGAGCLEVRFDYLEEPTDLAEILDQRTCPLIATARRPEDGGRWNRPEAERRKLLRDACRAGFDYVDLEEDIAHHIPREGDAKRLISYHDMLGMPDNLPTLAHQLEAGDADVLKIAVMPQRVADTFRLLRWATSRKVPALVIAMGDLGVASRILNAKVGSPFTFAAADVASVVAPGMLTLAELRDVYHYPSIGADTRVFGVIGDPIAQSLSPKVHNAAFAADGQDTVYVPFRVPEEELDEFMAEATAFGIEGLSVTIPHKQRLLRHGDVRDPLVSAAHSSNTWVHAEGRRALFNTDGPAVLHALEQLRGTTVLENVTALILGAGGVSRTIAVVLGDAGAQVVLANRTRERAEALAKEVGVDAVDWEERGAVACDLLVNATKVGMVPKIDETPFPEASLREGMVVFDTVYNPERTKLIESAAARGCQVVTGAEMFVHQAEAQYRLFTGRAPKRGLMLEVVRQAFATNK</sequence>
<evidence type="ECO:0000259" key="11">
    <source>
        <dbReference type="Pfam" id="PF18317"/>
    </source>
</evidence>
<protein>
    <recommendedName>
        <fullName evidence="7 8">Multifunctional fusion protein</fullName>
    </recommendedName>
    <domain>
        <recommendedName>
            <fullName evidence="7">3-dehydroquinate dehydratase</fullName>
            <shortName evidence="7">3-dehydroquinase</shortName>
            <ecNumber evidence="7">4.2.1.10</ecNumber>
        </recommendedName>
        <alternativeName>
            <fullName evidence="7">Type I DHQase</fullName>
        </alternativeName>
        <alternativeName>
            <fullName evidence="7">Type I dehydroquinase</fullName>
            <shortName evidence="7">DHQ1</shortName>
        </alternativeName>
    </domain>
    <domain>
        <recommendedName>
            <fullName evidence="8">Shikimate dehydrogenase (NADP(+))</fullName>
            <shortName evidence="8">SDH</shortName>
            <ecNumber evidence="8">1.1.1.25</ecNumber>
        </recommendedName>
    </domain>
</protein>
<keyword evidence="4 8" id="KW-0560">Oxidoreductase</keyword>
<feature type="domain" description="Quinate/shikimate 5-dehydrogenase/glutamyl-tRNA reductase" evidence="9">
    <location>
        <begin position="337"/>
        <end position="388"/>
    </location>
</feature>
<comment type="similarity">
    <text evidence="7">Belongs to the type-I 3-dehydroquinase family.</text>
</comment>
<feature type="binding site" evidence="8">
    <location>
        <position position="305"/>
    </location>
    <ligand>
        <name>shikimate</name>
        <dbReference type="ChEBI" id="CHEBI:36208"/>
    </ligand>
</feature>
<dbReference type="HAMAP" id="MF_00222">
    <property type="entry name" value="Shikimate_DH_AroE"/>
    <property type="match status" value="1"/>
</dbReference>
<comment type="similarity">
    <text evidence="8">Belongs to the shikimate dehydrogenase family.</text>
</comment>
<dbReference type="GO" id="GO:0009423">
    <property type="term" value="P:chorismate biosynthetic process"/>
    <property type="evidence" value="ECO:0007669"/>
    <property type="project" value="UniProtKB-UniRule"/>
</dbReference>
<comment type="function">
    <text evidence="7">Involved in the third step of the chorismate pathway, which leads to the biosynthesis of aromatic amino acids. Catalyzes the cis-dehydration of 3-dehydroquinate (DHQ) and introduces the first double bond of the aromatic ring to yield 3-dehydroshikimate.</text>
</comment>
<evidence type="ECO:0000256" key="7">
    <source>
        <dbReference type="HAMAP-Rule" id="MF_00214"/>
    </source>
</evidence>